<dbReference type="GO" id="GO:0016020">
    <property type="term" value="C:membrane"/>
    <property type="evidence" value="ECO:0007669"/>
    <property type="project" value="UniProtKB-SubCell"/>
</dbReference>
<dbReference type="OMA" id="EAWIVDY"/>
<feature type="transmembrane region" description="Helical" evidence="5">
    <location>
        <begin position="270"/>
        <end position="290"/>
    </location>
</feature>
<evidence type="ECO:0000256" key="2">
    <source>
        <dbReference type="ARBA" id="ARBA00022692"/>
    </source>
</evidence>
<name>A0A8S1K8B8_PARPR</name>
<keyword evidence="7" id="KW-1185">Reference proteome</keyword>
<comment type="caution">
    <text evidence="6">The sequence shown here is derived from an EMBL/GenBank/DDBJ whole genome shotgun (WGS) entry which is preliminary data.</text>
</comment>
<feature type="transmembrane region" description="Helical" evidence="5">
    <location>
        <begin position="236"/>
        <end position="258"/>
    </location>
</feature>
<keyword evidence="4 5" id="KW-0472">Membrane</keyword>
<evidence type="ECO:0000313" key="6">
    <source>
        <dbReference type="EMBL" id="CAD8051549.1"/>
    </source>
</evidence>
<reference evidence="6" key="1">
    <citation type="submission" date="2021-01" db="EMBL/GenBank/DDBJ databases">
        <authorList>
            <consortium name="Genoscope - CEA"/>
            <person name="William W."/>
        </authorList>
    </citation>
    <scope>NUCLEOTIDE SEQUENCE</scope>
</reference>
<evidence type="ECO:0000256" key="5">
    <source>
        <dbReference type="SAM" id="Phobius"/>
    </source>
</evidence>
<dbReference type="PANTHER" id="PTHR12778:SF9">
    <property type="entry name" value="ACETYL-COENZYME A TRANSPORTER 1"/>
    <property type="match status" value="1"/>
</dbReference>
<evidence type="ECO:0000256" key="1">
    <source>
        <dbReference type="ARBA" id="ARBA00004141"/>
    </source>
</evidence>
<gene>
    <name evidence="6" type="ORF">PPRIM_AZ9-3.1.T0180167</name>
</gene>
<proteinExistence type="predicted"/>
<feature type="transmembrane region" description="Helical" evidence="5">
    <location>
        <begin position="23"/>
        <end position="44"/>
    </location>
</feature>
<feature type="transmembrane region" description="Helical" evidence="5">
    <location>
        <begin position="123"/>
        <end position="146"/>
    </location>
</feature>
<evidence type="ECO:0000256" key="3">
    <source>
        <dbReference type="ARBA" id="ARBA00022989"/>
    </source>
</evidence>
<organism evidence="6 7">
    <name type="scientific">Paramecium primaurelia</name>
    <dbReference type="NCBI Taxonomy" id="5886"/>
    <lineage>
        <taxon>Eukaryota</taxon>
        <taxon>Sar</taxon>
        <taxon>Alveolata</taxon>
        <taxon>Ciliophora</taxon>
        <taxon>Intramacronucleata</taxon>
        <taxon>Oligohymenophorea</taxon>
        <taxon>Peniculida</taxon>
        <taxon>Parameciidae</taxon>
        <taxon>Paramecium</taxon>
    </lineage>
</organism>
<dbReference type="AlphaFoldDB" id="A0A8S1K8B8"/>
<evidence type="ECO:0000313" key="7">
    <source>
        <dbReference type="Proteomes" id="UP000688137"/>
    </source>
</evidence>
<protein>
    <submittedName>
        <fullName evidence="6">Uncharacterized protein</fullName>
    </submittedName>
</protein>
<feature type="transmembrane region" description="Helical" evidence="5">
    <location>
        <begin position="92"/>
        <end position="111"/>
    </location>
</feature>
<keyword evidence="2 5" id="KW-0812">Transmembrane</keyword>
<feature type="transmembrane region" description="Helical" evidence="5">
    <location>
        <begin position="393"/>
        <end position="410"/>
    </location>
</feature>
<accession>A0A8S1K8B8</accession>
<keyword evidence="3 5" id="KW-1133">Transmembrane helix</keyword>
<feature type="transmembrane region" description="Helical" evidence="5">
    <location>
        <begin position="297"/>
        <end position="319"/>
    </location>
</feature>
<dbReference type="PANTHER" id="PTHR12778">
    <property type="entry name" value="SOLUTE CARRIER FAMILY 33 ACETYL-COA TRANSPORTER -RELATED"/>
    <property type="match status" value="1"/>
</dbReference>
<dbReference type="InterPro" id="IPR004752">
    <property type="entry name" value="AmpG_permease/AT-1"/>
</dbReference>
<feature type="transmembrane region" description="Helical" evidence="5">
    <location>
        <begin position="182"/>
        <end position="202"/>
    </location>
</feature>
<comment type="subcellular location">
    <subcellularLocation>
        <location evidence="1">Membrane</location>
        <topology evidence="1">Multi-pass membrane protein</topology>
    </subcellularLocation>
</comment>
<dbReference type="EMBL" id="CAJJDM010000014">
    <property type="protein sequence ID" value="CAD8051549.1"/>
    <property type="molecule type" value="Genomic_DNA"/>
</dbReference>
<evidence type="ECO:0000256" key="4">
    <source>
        <dbReference type="ARBA" id="ARBA00023136"/>
    </source>
</evidence>
<dbReference type="Proteomes" id="UP000688137">
    <property type="component" value="Unassembled WGS sequence"/>
</dbReference>
<sequence length="417" mass="48986">MNQNDENSSLSEVNKTIEDRKDFVFISSIFILTSSITTYFYVTLIKQFLSLGLMPFDLKLFELLLLPQYLKLIICPILDTFFLRQFGRRKTYIIIILFLLTIYCIVLSIIYEELITNLKLGVVRNLALIQLILVLILEIVTEAWIVDYVYDDNYKFAAAIKYTVTLISSTVTTEILHTSRTYFIVISIYSIIMLIYTYKYKIENDQYQSKMRFKSLCKRLKTFYEQIFDKSYQFKLFFLFSSMIGFGYAENIIEEVILQQNFLNLNQIKFQWMIIICIILSLSVITLILMKFKIAPIYIIVVVLRNLNNFFISICYNYFPSNIDNIISIYKLIEESSKAMHFTLLYILIYDSTKQKLSATMMIAFLLILKLGQDGNRLLSNYLYNSFGSPADAIIGIIIQTFNLLFALDYREAIFYK</sequence>